<dbReference type="AlphaFoldDB" id="A0A3C1KL56"/>
<evidence type="ECO:0000313" key="2">
    <source>
        <dbReference type="EMBL" id="HAN27104.1"/>
    </source>
</evidence>
<dbReference type="PANTHER" id="PTHR39966">
    <property type="entry name" value="BLL2471 PROTEIN-RELATED"/>
    <property type="match status" value="1"/>
</dbReference>
<comment type="caution">
    <text evidence="2">The sequence shown here is derived from an EMBL/GenBank/DDBJ whole genome shotgun (WGS) entry which is preliminary data.</text>
</comment>
<evidence type="ECO:0000259" key="1">
    <source>
        <dbReference type="Pfam" id="PF01814"/>
    </source>
</evidence>
<dbReference type="Gene3D" id="1.20.120.520">
    <property type="entry name" value="nmb1532 protein domain like"/>
    <property type="match status" value="1"/>
</dbReference>
<organism evidence="2 3">
    <name type="scientific">Haliea salexigens</name>
    <dbReference type="NCBI Taxonomy" id="287487"/>
    <lineage>
        <taxon>Bacteria</taxon>
        <taxon>Pseudomonadati</taxon>
        <taxon>Pseudomonadota</taxon>
        <taxon>Gammaproteobacteria</taxon>
        <taxon>Cellvibrionales</taxon>
        <taxon>Halieaceae</taxon>
        <taxon>Haliea</taxon>
    </lineage>
</organism>
<dbReference type="PANTHER" id="PTHR39966:SF1">
    <property type="entry name" value="HEMERYTHRIN-LIKE DOMAIN-CONTAINING PROTEIN"/>
    <property type="match status" value="1"/>
</dbReference>
<dbReference type="Proteomes" id="UP000259273">
    <property type="component" value="Unassembled WGS sequence"/>
</dbReference>
<name>A0A3C1KL56_9GAMM</name>
<dbReference type="EMBL" id="DMND01000075">
    <property type="protein sequence ID" value="HAN27104.1"/>
    <property type="molecule type" value="Genomic_DNA"/>
</dbReference>
<proteinExistence type="predicted"/>
<dbReference type="STRING" id="1121937.GCA_000423125_02394"/>
<evidence type="ECO:0000313" key="3">
    <source>
        <dbReference type="Proteomes" id="UP000259273"/>
    </source>
</evidence>
<accession>A0A3C1KL56</accession>
<protein>
    <submittedName>
        <fullName evidence="2">Cation-binding protein</fullName>
    </submittedName>
</protein>
<gene>
    <name evidence="2" type="ORF">DCP75_05180</name>
</gene>
<dbReference type="Pfam" id="PF01814">
    <property type="entry name" value="Hemerythrin"/>
    <property type="match status" value="1"/>
</dbReference>
<dbReference type="GO" id="GO:0005886">
    <property type="term" value="C:plasma membrane"/>
    <property type="evidence" value="ECO:0007669"/>
    <property type="project" value="TreeGrafter"/>
</dbReference>
<dbReference type="InterPro" id="IPR012312">
    <property type="entry name" value="Hemerythrin-like"/>
</dbReference>
<sequence>MPNRPATPPLIATLRAEHVHLARISALMTEQLDAIDRGAAVDSHILYEIMSYMVSWADRYHHPREDLIYGRAAELDAQLADDVDSLQRQHDAMASNAVALQKLIGRWRAGKATNEAVVRAGRDYVANSERHMQSEEQLVFPRIEAVLGPDDWQELELDDRLQAAGDPVFGPRVDREFRNLARKLRRRARRTIERGVMAEWAGLESALESLEILGNANRMALQTTGDTLRCALLESLDIVRDTPLTAAPRCAMNNARLSGRWLGALATIAGDTVDDLARIRREMRRQLETLDTL</sequence>
<feature type="domain" description="Hemerythrin-like" evidence="1">
    <location>
        <begin position="11"/>
        <end position="143"/>
    </location>
</feature>
<reference evidence="2 3" key="1">
    <citation type="journal article" date="2018" name="Nat. Biotechnol.">
        <title>A standardized bacterial taxonomy based on genome phylogeny substantially revises the tree of life.</title>
        <authorList>
            <person name="Parks D.H."/>
            <person name="Chuvochina M."/>
            <person name="Waite D.W."/>
            <person name="Rinke C."/>
            <person name="Skarshewski A."/>
            <person name="Chaumeil P.A."/>
            <person name="Hugenholtz P."/>
        </authorList>
    </citation>
    <scope>NUCLEOTIDE SEQUENCE [LARGE SCALE GENOMIC DNA]</scope>
    <source>
        <strain evidence="2">UBA9158</strain>
    </source>
</reference>